<dbReference type="EMBL" id="MCGO01000071">
    <property type="protein sequence ID" value="ORY32395.1"/>
    <property type="molecule type" value="Genomic_DNA"/>
</dbReference>
<dbReference type="Proteomes" id="UP000193642">
    <property type="component" value="Unassembled WGS sequence"/>
</dbReference>
<protein>
    <submittedName>
        <fullName evidence="2">Uncharacterized protein</fullName>
    </submittedName>
</protein>
<feature type="region of interest" description="Disordered" evidence="1">
    <location>
        <begin position="130"/>
        <end position="152"/>
    </location>
</feature>
<proteinExistence type="predicted"/>
<evidence type="ECO:0000256" key="1">
    <source>
        <dbReference type="SAM" id="MobiDB-lite"/>
    </source>
</evidence>
<keyword evidence="3" id="KW-1185">Reference proteome</keyword>
<evidence type="ECO:0000313" key="3">
    <source>
        <dbReference type="Proteomes" id="UP000193642"/>
    </source>
</evidence>
<reference evidence="2 3" key="1">
    <citation type="submission" date="2016-07" db="EMBL/GenBank/DDBJ databases">
        <title>Pervasive Adenine N6-methylation of Active Genes in Fungi.</title>
        <authorList>
            <consortium name="DOE Joint Genome Institute"/>
            <person name="Mondo S.J."/>
            <person name="Dannebaum R.O."/>
            <person name="Kuo R.C."/>
            <person name="Labutti K."/>
            <person name="Haridas S."/>
            <person name="Kuo A."/>
            <person name="Salamov A."/>
            <person name="Ahrendt S.R."/>
            <person name="Lipzen A."/>
            <person name="Sullivan W."/>
            <person name="Andreopoulos W.B."/>
            <person name="Clum A."/>
            <person name="Lindquist E."/>
            <person name="Daum C."/>
            <person name="Ramamoorthy G.K."/>
            <person name="Gryganskyi A."/>
            <person name="Culley D."/>
            <person name="Magnuson J.K."/>
            <person name="James T.Y."/>
            <person name="O'Malley M.A."/>
            <person name="Stajich J.E."/>
            <person name="Spatafora J.W."/>
            <person name="Visel A."/>
            <person name="Grigoriev I.V."/>
        </authorList>
    </citation>
    <scope>NUCLEOTIDE SEQUENCE [LARGE SCALE GENOMIC DNA]</scope>
    <source>
        <strain evidence="2 3">JEL800</strain>
    </source>
</reference>
<dbReference type="OrthoDB" id="10314806at2759"/>
<sequence length="173" mass="18169">MSSPSTPDLPNLSQPCLYAWIASSKVQSTCGALPVVADIEKCICEGFNLESIATYCAQDDKSKWETAYLQAVDQSKLYCGAVKLAVPTHTVEPLPKDITQWLQGNFGAPANSATTTAALVTGTKTASVPTNSPVMKTAGQSGESTFSSTQKASAGKRHNIRLLALASVVGVLF</sequence>
<accession>A0A1Y2BE93</accession>
<dbReference type="AlphaFoldDB" id="A0A1Y2BE93"/>
<name>A0A1Y2BE93_9FUNG</name>
<organism evidence="2 3">
    <name type="scientific">Rhizoclosmatium globosum</name>
    <dbReference type="NCBI Taxonomy" id="329046"/>
    <lineage>
        <taxon>Eukaryota</taxon>
        <taxon>Fungi</taxon>
        <taxon>Fungi incertae sedis</taxon>
        <taxon>Chytridiomycota</taxon>
        <taxon>Chytridiomycota incertae sedis</taxon>
        <taxon>Chytridiomycetes</taxon>
        <taxon>Chytridiales</taxon>
        <taxon>Chytriomycetaceae</taxon>
        <taxon>Rhizoclosmatium</taxon>
    </lineage>
</organism>
<feature type="non-terminal residue" evidence="2">
    <location>
        <position position="1"/>
    </location>
</feature>
<evidence type="ECO:0000313" key="2">
    <source>
        <dbReference type="EMBL" id="ORY32395.1"/>
    </source>
</evidence>
<comment type="caution">
    <text evidence="2">The sequence shown here is derived from an EMBL/GenBank/DDBJ whole genome shotgun (WGS) entry which is preliminary data.</text>
</comment>
<gene>
    <name evidence="2" type="ORF">BCR33DRAFT_723435</name>
</gene>